<name>A0AAV1A9P2_VICFA</name>
<feature type="transmembrane region" description="Helical" evidence="1">
    <location>
        <begin position="78"/>
        <end position="97"/>
    </location>
</feature>
<evidence type="ECO:0000313" key="2">
    <source>
        <dbReference type="EMBL" id="CAI8605788.1"/>
    </source>
</evidence>
<dbReference type="InterPro" id="IPR036259">
    <property type="entry name" value="MFS_trans_sf"/>
</dbReference>
<reference evidence="2 3" key="1">
    <citation type="submission" date="2023-01" db="EMBL/GenBank/DDBJ databases">
        <authorList>
            <person name="Kreplak J."/>
        </authorList>
    </citation>
    <scope>NUCLEOTIDE SEQUENCE [LARGE SCALE GENOMIC DNA]</scope>
</reference>
<organism evidence="2 3">
    <name type="scientific">Vicia faba</name>
    <name type="common">Broad bean</name>
    <name type="synonym">Faba vulgaris</name>
    <dbReference type="NCBI Taxonomy" id="3906"/>
    <lineage>
        <taxon>Eukaryota</taxon>
        <taxon>Viridiplantae</taxon>
        <taxon>Streptophyta</taxon>
        <taxon>Embryophyta</taxon>
        <taxon>Tracheophyta</taxon>
        <taxon>Spermatophyta</taxon>
        <taxon>Magnoliopsida</taxon>
        <taxon>eudicotyledons</taxon>
        <taxon>Gunneridae</taxon>
        <taxon>Pentapetalae</taxon>
        <taxon>rosids</taxon>
        <taxon>fabids</taxon>
        <taxon>Fabales</taxon>
        <taxon>Fabaceae</taxon>
        <taxon>Papilionoideae</taxon>
        <taxon>50 kb inversion clade</taxon>
        <taxon>NPAAA clade</taxon>
        <taxon>Hologalegina</taxon>
        <taxon>IRL clade</taxon>
        <taxon>Fabeae</taxon>
        <taxon>Vicia</taxon>
    </lineage>
</organism>
<feature type="transmembrane region" description="Helical" evidence="1">
    <location>
        <begin position="109"/>
        <end position="131"/>
    </location>
</feature>
<gene>
    <name evidence="2" type="ORF">VFH_III199240</name>
</gene>
<protein>
    <submittedName>
        <fullName evidence="2">Uncharacterized protein</fullName>
    </submittedName>
</protein>
<feature type="transmembrane region" description="Helical" evidence="1">
    <location>
        <begin position="37"/>
        <end position="58"/>
    </location>
</feature>
<keyword evidence="1" id="KW-0472">Membrane</keyword>
<dbReference type="Gene3D" id="1.20.1250.20">
    <property type="entry name" value="MFS general substrate transporter like domains"/>
    <property type="match status" value="1"/>
</dbReference>
<proteinExistence type="predicted"/>
<dbReference type="Proteomes" id="UP001157006">
    <property type="component" value="Chromosome 3"/>
</dbReference>
<dbReference type="EMBL" id="OX451738">
    <property type="protein sequence ID" value="CAI8605788.1"/>
    <property type="molecule type" value="Genomic_DNA"/>
</dbReference>
<evidence type="ECO:0000256" key="1">
    <source>
        <dbReference type="SAM" id="Phobius"/>
    </source>
</evidence>
<sequence length="156" mass="17930">MQFKLESRRGLSDMVRYWLVEIDSETNRNGFDRKDKYCILWQLRICYVMTMQLEAIAFYLKVHNVGLGAVPTLVVTDILVYIGSFPIGIEAVPWVVMSETGTIATLVKWFGGWLCSYTFNFLTSLSSYAHVPFLMAKYDNSSKSPCLRMIITNFPK</sequence>
<accession>A0AAV1A9P2</accession>
<dbReference type="AlphaFoldDB" id="A0AAV1A9P2"/>
<keyword evidence="3" id="KW-1185">Reference proteome</keyword>
<keyword evidence="1" id="KW-1133">Transmembrane helix</keyword>
<evidence type="ECO:0000313" key="3">
    <source>
        <dbReference type="Proteomes" id="UP001157006"/>
    </source>
</evidence>
<keyword evidence="1" id="KW-0812">Transmembrane</keyword>